<dbReference type="PROSITE" id="PS50112">
    <property type="entry name" value="PAS"/>
    <property type="match status" value="2"/>
</dbReference>
<dbReference type="SMART" id="SM00267">
    <property type="entry name" value="GGDEF"/>
    <property type="match status" value="1"/>
</dbReference>
<dbReference type="Pfam" id="PF00990">
    <property type="entry name" value="GGDEF"/>
    <property type="match status" value="1"/>
</dbReference>
<dbReference type="Gene3D" id="3.20.20.450">
    <property type="entry name" value="EAL domain"/>
    <property type="match status" value="1"/>
</dbReference>
<dbReference type="EMBL" id="VOSK01000190">
    <property type="protein sequence ID" value="MPR29010.1"/>
    <property type="molecule type" value="Genomic_DNA"/>
</dbReference>
<feature type="domain" description="PAS" evidence="1">
    <location>
        <begin position="47"/>
        <end position="101"/>
    </location>
</feature>
<feature type="domain" description="PAS" evidence="1">
    <location>
        <begin position="323"/>
        <end position="393"/>
    </location>
</feature>
<protein>
    <submittedName>
        <fullName evidence="5">EAL domain-containing protein</fullName>
    </submittedName>
</protein>
<dbReference type="SUPFAM" id="SSF55785">
    <property type="entry name" value="PYP-like sensor domain (PAS domain)"/>
    <property type="match status" value="2"/>
</dbReference>
<evidence type="ECO:0000313" key="6">
    <source>
        <dbReference type="Proteomes" id="UP000403266"/>
    </source>
</evidence>
<dbReference type="PROSITE" id="PS50113">
    <property type="entry name" value="PAC"/>
    <property type="match status" value="2"/>
</dbReference>
<dbReference type="SUPFAM" id="SSF55781">
    <property type="entry name" value="GAF domain-like"/>
    <property type="match status" value="1"/>
</dbReference>
<dbReference type="Proteomes" id="UP000403266">
    <property type="component" value="Unassembled WGS sequence"/>
</dbReference>
<dbReference type="InterPro" id="IPR001633">
    <property type="entry name" value="EAL_dom"/>
</dbReference>
<dbReference type="Gene3D" id="3.30.450.40">
    <property type="match status" value="1"/>
</dbReference>
<feature type="domain" description="GGDEF" evidence="4">
    <location>
        <begin position="484"/>
        <end position="617"/>
    </location>
</feature>
<sequence>MHWNKDVGLASAHERSREDLIMPQRNSQTRYDSLYHYAFALSRLIPWLADADGKVVQIGPGWAELIGQPPEQLVGNGWVKLVHPDDLTRLVQSRRESLAAGTPYQCEYRIKTADGGYRWCRSSSAARRDETGAIVSWYGTTEDIHDRKEAELALQGHARVLEMVAAGQPTGEILAALCRLAEAQLPGAKCSILLHDPEAGRLRHGAAPSLPAAYNAAIDGLSIGPAVGSCGTAIHTRNSVIVTDIASDPLWTNWCNLALSHGLSACWSKPIFSRSGEVLGSFGFYYGEPRTPTCDEMERMDAVLHLAALALERQRSDAALRESEEHHRHSVELNPQISWTADPQGNLLDVSSRWHDRTGMKVEDALGSGWSRVMHPEDIAFIRDRWSHSVATGEALDVDYRLRMSDGSYRWFRGRAAARHGRDGIIRWYGTLEDIHDRKLTEETLRWAAHNDDLTGLANRRLFRERLQKALHEASGPGTSGSPHATGLLVMDLDHLKQINDRFGHDAGDDLLKEFAQRLRSVVRSVDTIARLGGDEFAVILPAIAGECDVVAMADAILSRMHEPLKRDGKLLDCRTSIGGAISVGFGMSPEELQKQADLALYRSKTSGRGSFKMFVPTMREESQRTASALEVAARAIASDWIVPFYQPKVVLATGALGGFEALLRWHHPRGGIQSPEKIAPAFDDTELGTAIGERMRSCILKDMRGWLDAGLPFGRIAVNASGAEFRRDNYAERVLDDLRRMDVPARCLEVEVTESVFLGSGAEFVERALRTLSAEGVTIALDDFGTGYASLSHLKRFPVDAIKIDRTFVSGLESDAGDAAIVRALLSLGRNLGIEVVAEGVENAFQATFLQRMSCDLVQGYHFGRPMQAEDVTPFVTSWAGM</sequence>
<dbReference type="NCBIfam" id="TIGR00229">
    <property type="entry name" value="sensory_box"/>
    <property type="match status" value="2"/>
</dbReference>
<dbReference type="InterPro" id="IPR029016">
    <property type="entry name" value="GAF-like_dom_sf"/>
</dbReference>
<evidence type="ECO:0000259" key="3">
    <source>
        <dbReference type="PROSITE" id="PS50883"/>
    </source>
</evidence>
<dbReference type="NCBIfam" id="TIGR00254">
    <property type="entry name" value="GGDEF"/>
    <property type="match status" value="1"/>
</dbReference>
<name>A0A5N7MQS6_9HYPH</name>
<dbReference type="SMART" id="SM00086">
    <property type="entry name" value="PAC"/>
    <property type="match status" value="2"/>
</dbReference>
<feature type="domain" description="PAC" evidence="2">
    <location>
        <begin position="396"/>
        <end position="447"/>
    </location>
</feature>
<dbReference type="InterPro" id="IPR013655">
    <property type="entry name" value="PAS_fold_3"/>
</dbReference>
<dbReference type="PROSITE" id="PS50883">
    <property type="entry name" value="EAL"/>
    <property type="match status" value="1"/>
</dbReference>
<gene>
    <name evidence="5" type="ORF">FS320_28795</name>
</gene>
<dbReference type="Gene3D" id="3.30.450.20">
    <property type="entry name" value="PAS domain"/>
    <property type="match status" value="2"/>
</dbReference>
<dbReference type="Pfam" id="PF13185">
    <property type="entry name" value="GAF_2"/>
    <property type="match status" value="1"/>
</dbReference>
<dbReference type="SUPFAM" id="SSF55073">
    <property type="entry name" value="Nucleotide cyclase"/>
    <property type="match status" value="1"/>
</dbReference>
<dbReference type="InterPro" id="IPR035965">
    <property type="entry name" value="PAS-like_dom_sf"/>
</dbReference>
<dbReference type="CDD" id="cd01948">
    <property type="entry name" value="EAL"/>
    <property type="match status" value="1"/>
</dbReference>
<dbReference type="AlphaFoldDB" id="A0A5N7MQS6"/>
<proteinExistence type="predicted"/>
<dbReference type="InterPro" id="IPR000160">
    <property type="entry name" value="GGDEF_dom"/>
</dbReference>
<feature type="domain" description="PAC" evidence="2">
    <location>
        <begin position="104"/>
        <end position="156"/>
    </location>
</feature>
<dbReference type="Gene3D" id="3.30.70.270">
    <property type="match status" value="1"/>
</dbReference>
<evidence type="ECO:0000313" key="5">
    <source>
        <dbReference type="EMBL" id="MPR29010.1"/>
    </source>
</evidence>
<dbReference type="OrthoDB" id="9814202at2"/>
<dbReference type="PANTHER" id="PTHR44757:SF2">
    <property type="entry name" value="BIOFILM ARCHITECTURE MAINTENANCE PROTEIN MBAA"/>
    <property type="match status" value="1"/>
</dbReference>
<dbReference type="InterPro" id="IPR003018">
    <property type="entry name" value="GAF"/>
</dbReference>
<dbReference type="PROSITE" id="PS50887">
    <property type="entry name" value="GGDEF"/>
    <property type="match status" value="1"/>
</dbReference>
<dbReference type="SMART" id="SM00091">
    <property type="entry name" value="PAS"/>
    <property type="match status" value="2"/>
</dbReference>
<dbReference type="InterPro" id="IPR052155">
    <property type="entry name" value="Biofilm_reg_signaling"/>
</dbReference>
<dbReference type="CDD" id="cd00130">
    <property type="entry name" value="PAS"/>
    <property type="match status" value="2"/>
</dbReference>
<feature type="domain" description="EAL" evidence="3">
    <location>
        <begin position="626"/>
        <end position="881"/>
    </location>
</feature>
<evidence type="ECO:0000259" key="4">
    <source>
        <dbReference type="PROSITE" id="PS50887"/>
    </source>
</evidence>
<evidence type="ECO:0000259" key="2">
    <source>
        <dbReference type="PROSITE" id="PS50113"/>
    </source>
</evidence>
<dbReference type="InterPro" id="IPR035919">
    <property type="entry name" value="EAL_sf"/>
</dbReference>
<dbReference type="SMART" id="SM00065">
    <property type="entry name" value="GAF"/>
    <property type="match status" value="1"/>
</dbReference>
<dbReference type="FunFam" id="3.30.450.20:FF:000099">
    <property type="entry name" value="Sensory box sensor histidine kinase"/>
    <property type="match status" value="2"/>
</dbReference>
<comment type="caution">
    <text evidence="5">The sequence shown here is derived from an EMBL/GenBank/DDBJ whole genome shotgun (WGS) entry which is preliminary data.</text>
</comment>
<dbReference type="SUPFAM" id="SSF141868">
    <property type="entry name" value="EAL domain-like"/>
    <property type="match status" value="1"/>
</dbReference>
<organism evidence="5 6">
    <name type="scientific">Microvirga tunisiensis</name>
    <dbReference type="NCBI Taxonomy" id="2108360"/>
    <lineage>
        <taxon>Bacteria</taxon>
        <taxon>Pseudomonadati</taxon>
        <taxon>Pseudomonadota</taxon>
        <taxon>Alphaproteobacteria</taxon>
        <taxon>Hyphomicrobiales</taxon>
        <taxon>Methylobacteriaceae</taxon>
        <taxon>Microvirga</taxon>
    </lineage>
</organism>
<dbReference type="InterPro" id="IPR029787">
    <property type="entry name" value="Nucleotide_cyclase"/>
</dbReference>
<reference evidence="5 6" key="1">
    <citation type="journal article" date="2019" name="Syst. Appl. Microbiol.">
        <title>Microvirga tunisiensis sp. nov., a root nodule symbiotic bacterium isolated from Lupinus micranthus and L. luteus grown in Northern Tunisia.</title>
        <authorList>
            <person name="Msaddak A."/>
            <person name="Rejili M."/>
            <person name="Duran D."/>
            <person name="Mars M."/>
            <person name="Palacios J.M."/>
            <person name="Ruiz-Argueso T."/>
            <person name="Rey L."/>
            <person name="Imperial J."/>
        </authorList>
    </citation>
    <scope>NUCLEOTIDE SEQUENCE [LARGE SCALE GENOMIC DNA]</scope>
    <source>
        <strain evidence="5 6">Lmie10</strain>
    </source>
</reference>
<dbReference type="Pfam" id="PF00563">
    <property type="entry name" value="EAL"/>
    <property type="match status" value="1"/>
</dbReference>
<dbReference type="InterPro" id="IPR043128">
    <property type="entry name" value="Rev_trsase/Diguanyl_cyclase"/>
</dbReference>
<dbReference type="Pfam" id="PF08447">
    <property type="entry name" value="PAS_3"/>
    <property type="match status" value="2"/>
</dbReference>
<dbReference type="SMART" id="SM00052">
    <property type="entry name" value="EAL"/>
    <property type="match status" value="1"/>
</dbReference>
<dbReference type="PANTHER" id="PTHR44757">
    <property type="entry name" value="DIGUANYLATE CYCLASE DGCP"/>
    <property type="match status" value="1"/>
</dbReference>
<accession>A0A5N7MQS6</accession>
<dbReference type="CDD" id="cd01949">
    <property type="entry name" value="GGDEF"/>
    <property type="match status" value="1"/>
</dbReference>
<evidence type="ECO:0000259" key="1">
    <source>
        <dbReference type="PROSITE" id="PS50112"/>
    </source>
</evidence>
<keyword evidence="6" id="KW-1185">Reference proteome</keyword>
<dbReference type="InterPro" id="IPR001610">
    <property type="entry name" value="PAC"/>
</dbReference>
<dbReference type="InterPro" id="IPR000700">
    <property type="entry name" value="PAS-assoc_C"/>
</dbReference>
<dbReference type="InterPro" id="IPR000014">
    <property type="entry name" value="PAS"/>
</dbReference>